<dbReference type="Proteomes" id="UP000199377">
    <property type="component" value="Unassembled WGS sequence"/>
</dbReference>
<sequence length="279" mass="27953">MTPQENVDLSGRVAVVTGAASGIGRASALMFAAAGAAVVCCDKAEGVEATAEAIRTAGGRAAARVMDAGHEPDVAAAMEAAEAEFGGLDVVFANAGITGGVREFLDAGPEVWAEVLRVNLIGPYLAIRHAGPRMAARGGGSIIMTASVAGIRANAGPASYSASKAGVVNLAQTAAQAFSGTGVRVNCICPGLIETEMTRPIYDYAKAMGTEVPIGMSNPLKRGGVPDEIATAALFLASPLSSYVNGHALVVDGGLSSSHPWTGARPFSAARGGEAKAAE</sequence>
<dbReference type="SUPFAM" id="SSF51735">
    <property type="entry name" value="NAD(P)-binding Rossmann-fold domains"/>
    <property type="match status" value="1"/>
</dbReference>
<dbReference type="STRING" id="1114924.SAMN05216258_11342"/>
<dbReference type="PRINTS" id="PR00080">
    <property type="entry name" value="SDRFAMILY"/>
</dbReference>
<keyword evidence="2" id="KW-0560">Oxidoreductase</keyword>
<proteinExistence type="inferred from homology"/>
<protein>
    <submittedName>
        <fullName evidence="3">NAD(P)-dependent dehydrogenase, short-chain alcohol dehydrogenase family</fullName>
    </submittedName>
</protein>
<dbReference type="GO" id="GO:0016491">
    <property type="term" value="F:oxidoreductase activity"/>
    <property type="evidence" value="ECO:0007669"/>
    <property type="project" value="UniProtKB-KW"/>
</dbReference>
<dbReference type="PANTHER" id="PTHR24321:SF15">
    <property type="entry name" value="OXIDOREDUCTASE UCPA"/>
    <property type="match status" value="1"/>
</dbReference>
<dbReference type="RefSeq" id="WP_092864837.1">
    <property type="nucleotide sequence ID" value="NZ_FOQH01000013.1"/>
</dbReference>
<dbReference type="AlphaFoldDB" id="A0A1I3ND95"/>
<accession>A0A1I3ND95</accession>
<dbReference type="NCBIfam" id="NF005559">
    <property type="entry name" value="PRK07231.1"/>
    <property type="match status" value="1"/>
</dbReference>
<keyword evidence="4" id="KW-1185">Reference proteome</keyword>
<organism evidence="3 4">
    <name type="scientific">Albimonas pacifica</name>
    <dbReference type="NCBI Taxonomy" id="1114924"/>
    <lineage>
        <taxon>Bacteria</taxon>
        <taxon>Pseudomonadati</taxon>
        <taxon>Pseudomonadota</taxon>
        <taxon>Alphaproteobacteria</taxon>
        <taxon>Rhodobacterales</taxon>
        <taxon>Paracoccaceae</taxon>
        <taxon>Albimonas</taxon>
    </lineage>
</organism>
<gene>
    <name evidence="3" type="ORF">SAMN05216258_11342</name>
</gene>
<evidence type="ECO:0000313" key="4">
    <source>
        <dbReference type="Proteomes" id="UP000199377"/>
    </source>
</evidence>
<dbReference type="InterPro" id="IPR036291">
    <property type="entry name" value="NAD(P)-bd_dom_sf"/>
</dbReference>
<dbReference type="EMBL" id="FOQH01000013">
    <property type="protein sequence ID" value="SFJ07264.1"/>
    <property type="molecule type" value="Genomic_DNA"/>
</dbReference>
<dbReference type="FunFam" id="3.40.50.720:FF:000084">
    <property type="entry name" value="Short-chain dehydrogenase reductase"/>
    <property type="match status" value="1"/>
</dbReference>
<evidence type="ECO:0000256" key="2">
    <source>
        <dbReference type="ARBA" id="ARBA00023002"/>
    </source>
</evidence>
<dbReference type="PRINTS" id="PR00081">
    <property type="entry name" value="GDHRDH"/>
</dbReference>
<dbReference type="Gene3D" id="3.40.50.720">
    <property type="entry name" value="NAD(P)-binding Rossmann-like Domain"/>
    <property type="match status" value="1"/>
</dbReference>
<evidence type="ECO:0000256" key="1">
    <source>
        <dbReference type="ARBA" id="ARBA00006484"/>
    </source>
</evidence>
<dbReference type="CDD" id="cd05233">
    <property type="entry name" value="SDR_c"/>
    <property type="match status" value="1"/>
</dbReference>
<dbReference type="OrthoDB" id="9797020at2"/>
<dbReference type="PANTHER" id="PTHR24321">
    <property type="entry name" value="DEHYDROGENASES, SHORT CHAIN"/>
    <property type="match status" value="1"/>
</dbReference>
<name>A0A1I3ND95_9RHOB</name>
<dbReference type="Pfam" id="PF13561">
    <property type="entry name" value="adh_short_C2"/>
    <property type="match status" value="1"/>
</dbReference>
<evidence type="ECO:0000313" key="3">
    <source>
        <dbReference type="EMBL" id="SFJ07264.1"/>
    </source>
</evidence>
<reference evidence="3 4" key="1">
    <citation type="submission" date="2016-10" db="EMBL/GenBank/DDBJ databases">
        <authorList>
            <person name="de Groot N.N."/>
        </authorList>
    </citation>
    <scope>NUCLEOTIDE SEQUENCE [LARGE SCALE GENOMIC DNA]</scope>
    <source>
        <strain evidence="3 4">CGMCC 1.11030</strain>
    </source>
</reference>
<dbReference type="InterPro" id="IPR002347">
    <property type="entry name" value="SDR_fam"/>
</dbReference>
<comment type="similarity">
    <text evidence="1">Belongs to the short-chain dehydrogenases/reductases (SDR) family.</text>
</comment>